<proteinExistence type="predicted"/>
<dbReference type="Pfam" id="PF12372">
    <property type="entry name" value="Htt_N-HEAT"/>
    <property type="match status" value="1"/>
</dbReference>
<evidence type="ECO:0000256" key="1">
    <source>
        <dbReference type="SAM" id="MobiDB-lite"/>
    </source>
</evidence>
<dbReference type="STRING" id="10195.A0A3M7P1G6"/>
<dbReference type="EMBL" id="REGN01014163">
    <property type="protein sequence ID" value="RMZ92966.1"/>
    <property type="molecule type" value="Genomic_DNA"/>
</dbReference>
<name>A0A3M7P1G6_BRAPC</name>
<feature type="region of interest" description="Disordered" evidence="1">
    <location>
        <begin position="630"/>
        <end position="652"/>
    </location>
</feature>
<dbReference type="PANTHER" id="PTHR10170">
    <property type="entry name" value="HUNTINGTON DISEASE PROTEIN"/>
    <property type="match status" value="1"/>
</dbReference>
<evidence type="ECO:0000313" key="2">
    <source>
        <dbReference type="EMBL" id="RMZ92966.1"/>
    </source>
</evidence>
<dbReference type="AlphaFoldDB" id="A0A3M7P1G6"/>
<evidence type="ECO:0000313" key="3">
    <source>
        <dbReference type="Proteomes" id="UP000276133"/>
    </source>
</evidence>
<dbReference type="InterPro" id="IPR016024">
    <property type="entry name" value="ARM-type_fold"/>
</dbReference>
<accession>A0A3M7P1G6</accession>
<dbReference type="InterPro" id="IPR024613">
    <property type="entry name" value="Huntingtin_N_HEAT_rpt-2"/>
</dbReference>
<dbReference type="InterPro" id="IPR028426">
    <property type="entry name" value="Huntingtin_fam"/>
</dbReference>
<dbReference type="GO" id="GO:0005737">
    <property type="term" value="C:cytoplasm"/>
    <property type="evidence" value="ECO:0007669"/>
    <property type="project" value="TreeGrafter"/>
</dbReference>
<comment type="caution">
    <text evidence="2">The sequence shown here is derived from an EMBL/GenBank/DDBJ whole genome shotgun (WGS) entry which is preliminary data.</text>
</comment>
<protein>
    <submittedName>
        <fullName evidence="2">Huntingtin isoform X4</fullName>
    </submittedName>
</protein>
<sequence length="908" mass="102158">MPLYFNLFDVCQIYEICVYFLNNSDISIVTAALECIQVVLKLAPFKLHQILTEPGKCSKSFLGYNARHLDTDSNSTVALLQSQDSSDSINTLKPSSQVNNKECEPSDQRELSCSQNEEQEFLLIQSPDKSIGCFYDPNTSNLTFLIRFLCYKFLLNLNQEKKLKSDNEVKILQKSIALDCCSSILTIDPTLIFQPLSIESTDAFICSLFDYIKHQDDKMRTNLKNSTYNLVKCELVDLLASIDFKSITYSEKTLTEDRPNAEESQDYCSAFFARNTQERIIEEIFLDLIGSEDSKIRFETARCFTRLVLNCNFYEPTSIPFQNLLQATGESHLKSAGFSKTCFNSSIMNNDTFNIGAIQDIFEKAKSQSTSKTKYYNSPLCSLSFPSNPWFGKNTQILVNTFVQPFYSLIKHFPSNVSNSMTINNNLNKVVESNLNYIVPLVVNTLVRSADKYQLLGCIESLDMIFQTYQPALYYNNNLIETTNILLSFVRHPNIFFDLYAHDILLKTLGNLFSSLSWLNMKKIDKLILQLDQLLSNNRADQTCQTLIDLITNSVKIAPFSASQAEQNTGLTYFYSLSFNNQSLKNLIDSLFVHVTKVLCIFACVIDDTSLPSVLTSNLGAGSTAINVGTTQSSSVPTQVQPNQPSGSPSFIRSKISNLTERKSDASKEPSVVPLMTQLPKTTNSVYLGNFQNSTHYLKLYEVIKSAFLMYKKSPNFVSYDRFIQYLKTTLSLFAQLLEASLSVHEIAPHLDELLLYLRVIFMCEPTSATKCVTLCLKSLFGRNLAGLMFDYTQQQIEKLSSMYEASQSSTSNQKSGGLGQTAGSFLSGSLTSLASFNLPSNLPFNIPFNSAKRQSSLLTNLILTNQAQFTKFMFNQTCINDQPMEAQINQGSSLINLEYSSKILKII</sequence>
<dbReference type="SUPFAM" id="SSF48371">
    <property type="entry name" value="ARM repeat"/>
    <property type="match status" value="1"/>
</dbReference>
<dbReference type="Proteomes" id="UP000276133">
    <property type="component" value="Unassembled WGS sequence"/>
</dbReference>
<keyword evidence="3" id="KW-1185">Reference proteome</keyword>
<gene>
    <name evidence="2" type="ORF">BpHYR1_028028</name>
</gene>
<dbReference type="PANTHER" id="PTHR10170:SF10">
    <property type="entry name" value="HUNTINGTIN"/>
    <property type="match status" value="1"/>
</dbReference>
<organism evidence="2 3">
    <name type="scientific">Brachionus plicatilis</name>
    <name type="common">Marine rotifer</name>
    <name type="synonym">Brachionus muelleri</name>
    <dbReference type="NCBI Taxonomy" id="10195"/>
    <lineage>
        <taxon>Eukaryota</taxon>
        <taxon>Metazoa</taxon>
        <taxon>Spiralia</taxon>
        <taxon>Gnathifera</taxon>
        <taxon>Rotifera</taxon>
        <taxon>Eurotatoria</taxon>
        <taxon>Monogononta</taxon>
        <taxon>Pseudotrocha</taxon>
        <taxon>Ploima</taxon>
        <taxon>Brachionidae</taxon>
        <taxon>Brachionus</taxon>
    </lineage>
</organism>
<dbReference type="OrthoDB" id="44867at2759"/>
<reference evidence="2 3" key="1">
    <citation type="journal article" date="2018" name="Sci. Rep.">
        <title>Genomic signatures of local adaptation to the degree of environmental predictability in rotifers.</title>
        <authorList>
            <person name="Franch-Gras L."/>
            <person name="Hahn C."/>
            <person name="Garcia-Roger E.M."/>
            <person name="Carmona M.J."/>
            <person name="Serra M."/>
            <person name="Gomez A."/>
        </authorList>
    </citation>
    <scope>NUCLEOTIDE SEQUENCE [LARGE SCALE GENOMIC DNA]</scope>
    <source>
        <strain evidence="2">HYR1</strain>
    </source>
</reference>